<protein>
    <submittedName>
        <fullName evidence="11">Acyl-CoA dehydrogenase family protein</fullName>
    </submittedName>
</protein>
<evidence type="ECO:0000256" key="1">
    <source>
        <dbReference type="ARBA" id="ARBA00001974"/>
    </source>
</evidence>
<evidence type="ECO:0000256" key="2">
    <source>
        <dbReference type="ARBA" id="ARBA00009347"/>
    </source>
</evidence>
<evidence type="ECO:0000256" key="7">
    <source>
        <dbReference type="RuleBase" id="RU362125"/>
    </source>
</evidence>
<dbReference type="InterPro" id="IPR046373">
    <property type="entry name" value="Acyl-CoA_Oxase/DH_mid-dom_sf"/>
</dbReference>
<keyword evidence="6 7" id="KW-0560">Oxidoreductase</keyword>
<name>A0ABU3BRT5_9BACT</name>
<evidence type="ECO:0000259" key="8">
    <source>
        <dbReference type="Pfam" id="PF00441"/>
    </source>
</evidence>
<dbReference type="InterPro" id="IPR037069">
    <property type="entry name" value="AcylCoA_DH/ox_N_sf"/>
</dbReference>
<dbReference type="SUPFAM" id="SSF56645">
    <property type="entry name" value="Acyl-CoA dehydrogenase NM domain-like"/>
    <property type="match status" value="1"/>
</dbReference>
<dbReference type="PANTHER" id="PTHR48083">
    <property type="entry name" value="MEDIUM-CHAIN SPECIFIC ACYL-COA DEHYDROGENASE, MITOCHONDRIAL-RELATED"/>
    <property type="match status" value="1"/>
</dbReference>
<dbReference type="InterPro" id="IPR009100">
    <property type="entry name" value="AcylCoA_DH/oxidase_NM_dom_sf"/>
</dbReference>
<sequence length="412" mass="44186">MTAAPPASDLDALLGRVRAFVAERCVPLEAHLQASDYATLWAGLADVRADARAAGLWNLALSASEGGAGLSLPAFGRVSEALGWSPLGHVATNGQAPDIGNMELLLGHATDAQKAEFLQPLLDGDVRSCFAMTEPEHAGSNPTVMSSTARLEGGEWTIDGHKWFTTGFDGAAWAVAMVVTDPDADNKYARASMILVPTDADGLEHVRKLPVMGDEAEGWFSHSEIRFHGVRVPEANLLGPRGGGFQLAQERLGPGRIHHCMRWVGVCERALSLLCRYAAAREIAPGTPLATKQAVQFMIAESRAETDAARLLVLDAAEAIERDGAKAARGKISAIKFTVANTLQRVLDRAIQVHGGLGVLDDTPLAFWYRHERGARIYDGPDEVHKTVVAREEMRRYPDAAPPAKARVGVDV</sequence>
<dbReference type="SUPFAM" id="SSF47203">
    <property type="entry name" value="Acyl-CoA dehydrogenase C-terminal domain-like"/>
    <property type="match status" value="1"/>
</dbReference>
<dbReference type="InterPro" id="IPR050741">
    <property type="entry name" value="Acyl-CoA_dehydrogenase"/>
</dbReference>
<evidence type="ECO:0000313" key="12">
    <source>
        <dbReference type="Proteomes" id="UP001267426"/>
    </source>
</evidence>
<evidence type="ECO:0000313" key="11">
    <source>
        <dbReference type="EMBL" id="MDT0632005.1"/>
    </source>
</evidence>
<keyword evidence="5 7" id="KW-0274">FAD</keyword>
<dbReference type="InterPro" id="IPR009075">
    <property type="entry name" value="AcylCo_DH/oxidase_C"/>
</dbReference>
<proteinExistence type="inferred from homology"/>
<keyword evidence="12" id="KW-1185">Reference proteome</keyword>
<evidence type="ECO:0000259" key="9">
    <source>
        <dbReference type="Pfam" id="PF02770"/>
    </source>
</evidence>
<keyword evidence="4 7" id="KW-0285">Flavoprotein</keyword>
<dbReference type="Proteomes" id="UP001267426">
    <property type="component" value="Unassembled WGS sequence"/>
</dbReference>
<dbReference type="Gene3D" id="2.40.110.10">
    <property type="entry name" value="Butyryl-CoA Dehydrogenase, subunit A, domain 2"/>
    <property type="match status" value="1"/>
</dbReference>
<accession>A0ABU3BRT5</accession>
<dbReference type="Gene3D" id="1.20.140.10">
    <property type="entry name" value="Butyryl-CoA Dehydrogenase, subunit A, domain 3"/>
    <property type="match status" value="1"/>
</dbReference>
<gene>
    <name evidence="11" type="ORF">RM540_09625</name>
</gene>
<evidence type="ECO:0000256" key="3">
    <source>
        <dbReference type="ARBA" id="ARBA00011738"/>
    </source>
</evidence>
<evidence type="ECO:0000256" key="4">
    <source>
        <dbReference type="ARBA" id="ARBA00022630"/>
    </source>
</evidence>
<reference evidence="11 12" key="1">
    <citation type="submission" date="2023-09" db="EMBL/GenBank/DDBJ databases">
        <authorList>
            <person name="Rey-Velasco X."/>
        </authorList>
    </citation>
    <scope>NUCLEOTIDE SEQUENCE [LARGE SCALE GENOMIC DNA]</scope>
    <source>
        <strain evidence="11 12">F394</strain>
    </source>
</reference>
<organism evidence="11 12">
    <name type="scientific">Rubrivirga litoralis</name>
    <dbReference type="NCBI Taxonomy" id="3075598"/>
    <lineage>
        <taxon>Bacteria</taxon>
        <taxon>Pseudomonadati</taxon>
        <taxon>Rhodothermota</taxon>
        <taxon>Rhodothermia</taxon>
        <taxon>Rhodothermales</taxon>
        <taxon>Rubricoccaceae</taxon>
        <taxon>Rubrivirga</taxon>
    </lineage>
</organism>
<dbReference type="InterPro" id="IPR036250">
    <property type="entry name" value="AcylCo_DH-like_C"/>
</dbReference>
<comment type="cofactor">
    <cofactor evidence="1 7">
        <name>FAD</name>
        <dbReference type="ChEBI" id="CHEBI:57692"/>
    </cofactor>
</comment>
<feature type="domain" description="Acyl-CoA oxidase/dehydrogenase middle" evidence="9">
    <location>
        <begin position="129"/>
        <end position="227"/>
    </location>
</feature>
<dbReference type="InterPro" id="IPR013786">
    <property type="entry name" value="AcylCoA_DH/ox_N"/>
</dbReference>
<dbReference type="PANTHER" id="PTHR48083:SF13">
    <property type="entry name" value="ACYL-COA DEHYDROGENASE FAMILY MEMBER 11"/>
    <property type="match status" value="1"/>
</dbReference>
<feature type="domain" description="Acyl-CoA dehydrogenase/oxidase N-terminal" evidence="10">
    <location>
        <begin position="11"/>
        <end position="125"/>
    </location>
</feature>
<dbReference type="InterPro" id="IPR006091">
    <property type="entry name" value="Acyl-CoA_Oxase/DH_mid-dom"/>
</dbReference>
<dbReference type="Pfam" id="PF02771">
    <property type="entry name" value="Acyl-CoA_dh_N"/>
    <property type="match status" value="1"/>
</dbReference>
<evidence type="ECO:0000256" key="6">
    <source>
        <dbReference type="ARBA" id="ARBA00023002"/>
    </source>
</evidence>
<evidence type="ECO:0000259" key="10">
    <source>
        <dbReference type="Pfam" id="PF02771"/>
    </source>
</evidence>
<dbReference type="Gene3D" id="1.10.540.10">
    <property type="entry name" value="Acyl-CoA dehydrogenase/oxidase, N-terminal domain"/>
    <property type="match status" value="1"/>
</dbReference>
<dbReference type="EMBL" id="JAVRHT010000020">
    <property type="protein sequence ID" value="MDT0632005.1"/>
    <property type="molecule type" value="Genomic_DNA"/>
</dbReference>
<feature type="domain" description="Acyl-CoA dehydrogenase/oxidase C-terminal" evidence="8">
    <location>
        <begin position="242"/>
        <end position="392"/>
    </location>
</feature>
<dbReference type="Pfam" id="PF02770">
    <property type="entry name" value="Acyl-CoA_dh_M"/>
    <property type="match status" value="1"/>
</dbReference>
<dbReference type="RefSeq" id="WP_311663524.1">
    <property type="nucleotide sequence ID" value="NZ_JAVRHT010000020.1"/>
</dbReference>
<dbReference type="Pfam" id="PF00441">
    <property type="entry name" value="Acyl-CoA_dh_1"/>
    <property type="match status" value="1"/>
</dbReference>
<comment type="similarity">
    <text evidence="2 7">Belongs to the acyl-CoA dehydrogenase family.</text>
</comment>
<comment type="subunit">
    <text evidence="3">Homodimer.</text>
</comment>
<comment type="caution">
    <text evidence="11">The sequence shown here is derived from an EMBL/GenBank/DDBJ whole genome shotgun (WGS) entry which is preliminary data.</text>
</comment>
<evidence type="ECO:0000256" key="5">
    <source>
        <dbReference type="ARBA" id="ARBA00022827"/>
    </source>
</evidence>